<protein>
    <submittedName>
        <fullName evidence="1">Uncharacterized protein</fullName>
    </submittedName>
</protein>
<reference evidence="1 3" key="1">
    <citation type="submission" date="2015-09" db="EMBL/GenBank/DDBJ databases">
        <authorList>
            <consortium name="Pathogen Informatics"/>
        </authorList>
    </citation>
    <scope>NUCLEOTIDE SEQUENCE [LARGE SCALE GENOMIC DNA]</scope>
    <source>
        <strain evidence="1 3">2789STDY5834865</strain>
    </source>
</reference>
<accession>A0A174V779</accession>
<evidence type="ECO:0000313" key="3">
    <source>
        <dbReference type="Proteomes" id="UP000095512"/>
    </source>
</evidence>
<evidence type="ECO:0000313" key="4">
    <source>
        <dbReference type="Proteomes" id="UP000182121"/>
    </source>
</evidence>
<dbReference type="Proteomes" id="UP000095512">
    <property type="component" value="Unassembled WGS sequence"/>
</dbReference>
<dbReference type="Proteomes" id="UP000182121">
    <property type="component" value="Unassembled WGS sequence"/>
</dbReference>
<dbReference type="EMBL" id="FOIO01000094">
    <property type="protein sequence ID" value="SEU19231.1"/>
    <property type="molecule type" value="Genomic_DNA"/>
</dbReference>
<reference evidence="2 4" key="2">
    <citation type="submission" date="2016-10" db="EMBL/GenBank/DDBJ databases">
        <authorList>
            <person name="Varghese N."/>
            <person name="Submissions S."/>
        </authorList>
    </citation>
    <scope>NUCLEOTIDE SEQUENCE [LARGE SCALE GENOMIC DNA]</scope>
    <source>
        <strain evidence="2 4">NLAE-zl-C196</strain>
    </source>
</reference>
<gene>
    <name evidence="1" type="ORF">ERS852480_05346</name>
    <name evidence="2" type="ORF">SAMN05216521_109417</name>
</gene>
<sequence>MDLLQLIYSVLAAVVEVELDTDLQKKPINKAEVALALVILTLLIILV</sequence>
<evidence type="ECO:0000313" key="2">
    <source>
        <dbReference type="EMBL" id="SEU19231.1"/>
    </source>
</evidence>
<proteinExistence type="predicted"/>
<dbReference type="AlphaFoldDB" id="A0A174V779"/>
<name>A0A174V779_9FIRM</name>
<evidence type="ECO:0000313" key="1">
    <source>
        <dbReference type="EMBL" id="CUQ29011.1"/>
    </source>
</evidence>
<organism evidence="1 3">
    <name type="scientific">Enterocloster clostridioformis</name>
    <dbReference type="NCBI Taxonomy" id="1531"/>
    <lineage>
        <taxon>Bacteria</taxon>
        <taxon>Bacillati</taxon>
        <taxon>Bacillota</taxon>
        <taxon>Clostridia</taxon>
        <taxon>Lachnospirales</taxon>
        <taxon>Lachnospiraceae</taxon>
        <taxon>Enterocloster</taxon>
    </lineage>
</organism>
<dbReference type="EMBL" id="CZAB01000160">
    <property type="protein sequence ID" value="CUQ29011.1"/>
    <property type="molecule type" value="Genomic_DNA"/>
</dbReference>